<dbReference type="CDD" id="cd00383">
    <property type="entry name" value="trans_reg_C"/>
    <property type="match status" value="1"/>
</dbReference>
<proteinExistence type="predicted"/>
<dbReference type="InterPro" id="IPR058852">
    <property type="entry name" value="HTH_77"/>
</dbReference>
<dbReference type="InterPro" id="IPR036388">
    <property type="entry name" value="WH-like_DNA-bd_sf"/>
</dbReference>
<reference evidence="4 5" key="1">
    <citation type="submission" date="2021-03" db="EMBL/GenBank/DDBJ databases">
        <title>Genomic Encyclopedia of Type Strains, Phase IV (KMG-IV): sequencing the most valuable type-strain genomes for metagenomic binning, comparative biology and taxonomic classification.</title>
        <authorList>
            <person name="Goeker M."/>
        </authorList>
    </citation>
    <scope>NUCLEOTIDE SEQUENCE [LARGE SCALE GENOMIC DNA]</scope>
    <source>
        <strain evidence="4 5">DSM 26427</strain>
    </source>
</reference>
<dbReference type="Pfam" id="PF25872">
    <property type="entry name" value="HTH_77"/>
    <property type="match status" value="1"/>
</dbReference>
<feature type="domain" description="OmpR/PhoB-type" evidence="3">
    <location>
        <begin position="17"/>
        <end position="115"/>
    </location>
</feature>
<evidence type="ECO:0000259" key="3">
    <source>
        <dbReference type="PROSITE" id="PS51755"/>
    </source>
</evidence>
<name>A0ABS4ER17_9HYPH</name>
<dbReference type="InterPro" id="IPR002182">
    <property type="entry name" value="NB-ARC"/>
</dbReference>
<evidence type="ECO:0000313" key="5">
    <source>
        <dbReference type="Proteomes" id="UP000823786"/>
    </source>
</evidence>
<dbReference type="Gene3D" id="3.40.50.300">
    <property type="entry name" value="P-loop containing nucleotide triphosphate hydrolases"/>
    <property type="match status" value="1"/>
</dbReference>
<dbReference type="InterPro" id="IPR003593">
    <property type="entry name" value="AAA+_ATPase"/>
</dbReference>
<evidence type="ECO:0000256" key="2">
    <source>
        <dbReference type="PROSITE-ProRule" id="PRU01091"/>
    </source>
</evidence>
<keyword evidence="5" id="KW-1185">Reference proteome</keyword>
<dbReference type="EMBL" id="JAGGJV010000007">
    <property type="protein sequence ID" value="MBP1860387.1"/>
    <property type="molecule type" value="Genomic_DNA"/>
</dbReference>
<dbReference type="Gene3D" id="1.10.10.10">
    <property type="entry name" value="Winged helix-like DNA-binding domain superfamily/Winged helix DNA-binding domain"/>
    <property type="match status" value="1"/>
</dbReference>
<dbReference type="PANTHER" id="PTHR47691">
    <property type="entry name" value="REGULATOR-RELATED"/>
    <property type="match status" value="1"/>
</dbReference>
<gene>
    <name evidence="4" type="ORF">J2Z75_003908</name>
</gene>
<keyword evidence="1 2" id="KW-0238">DNA-binding</keyword>
<organism evidence="4 5">
    <name type="scientific">Rhizobium herbae</name>
    <dbReference type="NCBI Taxonomy" id="508661"/>
    <lineage>
        <taxon>Bacteria</taxon>
        <taxon>Pseudomonadati</taxon>
        <taxon>Pseudomonadota</taxon>
        <taxon>Alphaproteobacteria</taxon>
        <taxon>Hyphomicrobiales</taxon>
        <taxon>Rhizobiaceae</taxon>
        <taxon>Rhizobium/Agrobacterium group</taxon>
        <taxon>Rhizobium</taxon>
    </lineage>
</organism>
<dbReference type="InterPro" id="IPR027417">
    <property type="entry name" value="P-loop_NTPase"/>
</dbReference>
<accession>A0ABS4ER17</accession>
<dbReference type="SMART" id="SM00862">
    <property type="entry name" value="Trans_reg_C"/>
    <property type="match status" value="1"/>
</dbReference>
<dbReference type="Proteomes" id="UP000823786">
    <property type="component" value="Unassembled WGS sequence"/>
</dbReference>
<dbReference type="InterPro" id="IPR001867">
    <property type="entry name" value="OmpR/PhoB-type_DNA-bd"/>
</dbReference>
<dbReference type="Pfam" id="PF00931">
    <property type="entry name" value="NB-ARC"/>
    <property type="match status" value="1"/>
</dbReference>
<dbReference type="PRINTS" id="PR00364">
    <property type="entry name" value="DISEASERSIST"/>
</dbReference>
<protein>
    <submittedName>
        <fullName evidence="4">ATPase/DNA-binding winged helix-turn-helix (WHTH) protein</fullName>
    </submittedName>
</protein>
<dbReference type="InterPro" id="IPR016032">
    <property type="entry name" value="Sig_transdc_resp-reg_C-effctor"/>
</dbReference>
<dbReference type="SUPFAM" id="SSF52540">
    <property type="entry name" value="P-loop containing nucleoside triphosphate hydrolases"/>
    <property type="match status" value="1"/>
</dbReference>
<dbReference type="SMART" id="SM00382">
    <property type="entry name" value="AAA"/>
    <property type="match status" value="1"/>
</dbReference>
<feature type="DNA-binding region" description="OmpR/PhoB-type" evidence="2">
    <location>
        <begin position="17"/>
        <end position="115"/>
    </location>
</feature>
<dbReference type="SUPFAM" id="SSF46894">
    <property type="entry name" value="C-terminal effector domain of the bipartite response regulators"/>
    <property type="match status" value="1"/>
</dbReference>
<comment type="caution">
    <text evidence="4">The sequence shown here is derived from an EMBL/GenBank/DDBJ whole genome shotgun (WGS) entry which is preliminary data.</text>
</comment>
<evidence type="ECO:0000313" key="4">
    <source>
        <dbReference type="EMBL" id="MBP1860387.1"/>
    </source>
</evidence>
<dbReference type="PROSITE" id="PS51755">
    <property type="entry name" value="OMPR_PHOB"/>
    <property type="match status" value="1"/>
</dbReference>
<dbReference type="InterPro" id="IPR011990">
    <property type="entry name" value="TPR-like_helical_dom_sf"/>
</dbReference>
<dbReference type="Gene3D" id="1.25.40.10">
    <property type="entry name" value="Tetratricopeptide repeat domain"/>
    <property type="match status" value="1"/>
</dbReference>
<evidence type="ECO:0000256" key="1">
    <source>
        <dbReference type="ARBA" id="ARBA00023125"/>
    </source>
</evidence>
<dbReference type="PANTHER" id="PTHR47691:SF3">
    <property type="entry name" value="HTH-TYPE TRANSCRIPTIONAL REGULATOR RV0890C-RELATED"/>
    <property type="match status" value="1"/>
</dbReference>
<sequence length="957" mass="104599">MGIAEGNAMTGAGDDAADGLSFGPFSLSVSQRLLAKDGVPIELGARAMDLLIALASAPNKLISKQDLIAWVWPDVIVEEGSLRFHMTGLRKALGDGLDGARYITTIAGRGYCFVAPISRSSPSREAAADADFRHAILPGRLDRMVGREEDILRLSDKLMVSRMVSIVGVGGVGKTTVATAVAHHLAPTFNGAVLFADFGMLSDPGLVAAGIASMLGLSVGSDDVRPSLLDYLRNKKILLILDTCEHLIDAIADLASSIIEAAPQVYLLATSREALRIEAESVYRLDTLAFAPDDPEISTEAVLSFPATQLFMERAAASGATFDPTESEVRIVASICRKLDGMALALELAARRVETYGLLQTATLLDQHLTLSWTGSRTAPPRQRTLQATLDWSFGLLTEPERIVLRRLAVFVGDFTLDAVLDVLATPSLDQPAIFDAIDTLVAKSLLTTRPLGAMMRYRLLDTTRAYALQCQTDEDRAGLATRHAMYYRRWLEQFGPDWPTLSTGPERLPYFVSMNNVRAALEWCFGENGDVGVGIRLAAAAVPVFQVMSLFPECQRWSERALLALDDGSRGSVEEMHLQAGFGISRMYLQGGRDMSQVALGRGLQIAEERGNALDQLRILGPLNMFNLRTGDFNAALHYARRCSAIAATMEDSATVELGHFFLGNSLHFTGDLDNARIELEAAARSEPRPQRTPASYVGFEGRHLAGGILARNLWLQGYPSQADIRARQAIRDAAELDHSLTLCIALLGGIAVFLWRDDLRSAEEHIEWLISRAGLHFLSPYVSVARGFEGEVAIRRGDVKLGIGTLRRCVEKLHAANYEVFTTMLEISIVKGLAVIGDVEEGMSRVNRTIELVEKNGDLCYMPELLRIRGNLLLSMRPASADDAQTCFMRSLEHSRKMGARSWELRTATDLAKLWIGDGRARDARALLQPVFERFDEGLDTADVRAAELLLTTLK</sequence>
<dbReference type="Pfam" id="PF00486">
    <property type="entry name" value="Trans_reg_C"/>
    <property type="match status" value="1"/>
</dbReference>